<dbReference type="GO" id="GO:0005886">
    <property type="term" value="C:plasma membrane"/>
    <property type="evidence" value="ECO:0007669"/>
    <property type="project" value="UniProtKB-SubCell"/>
</dbReference>
<reference evidence="10 11" key="1">
    <citation type="journal article" date="2020" name="Biotechnol. Biofuels">
        <title>New insights from the biogas microbiome by comprehensive genome-resolved metagenomics of nearly 1600 species originating from multiple anaerobic digesters.</title>
        <authorList>
            <person name="Campanaro S."/>
            <person name="Treu L."/>
            <person name="Rodriguez-R L.M."/>
            <person name="Kovalovszki A."/>
            <person name="Ziels R.M."/>
            <person name="Maus I."/>
            <person name="Zhu X."/>
            <person name="Kougias P.G."/>
            <person name="Basile A."/>
            <person name="Luo G."/>
            <person name="Schluter A."/>
            <person name="Konstantinidis K.T."/>
            <person name="Angelidaki I."/>
        </authorList>
    </citation>
    <scope>NUCLEOTIDE SEQUENCE [LARGE SCALE GENOMIC DNA]</scope>
    <source>
        <strain evidence="10">AS23ysBPME_34</strain>
    </source>
</reference>
<comment type="subcellular location">
    <subcellularLocation>
        <location evidence="2">Cell membrane</location>
        <topology evidence="2">Single-pass type II membrane protein</topology>
    </subcellularLocation>
    <subcellularLocation>
        <location evidence="8">Membrane</location>
        <topology evidence="8">Single-pass type II membrane protein</topology>
    </subcellularLocation>
</comment>
<evidence type="ECO:0000259" key="9">
    <source>
        <dbReference type="Pfam" id="PF10502"/>
    </source>
</evidence>
<dbReference type="NCBIfam" id="TIGR02227">
    <property type="entry name" value="sigpep_I_bact"/>
    <property type="match status" value="1"/>
</dbReference>
<dbReference type="AlphaFoldDB" id="A0A7X8C1R6"/>
<evidence type="ECO:0000256" key="3">
    <source>
        <dbReference type="ARBA" id="ARBA00009370"/>
    </source>
</evidence>
<dbReference type="Gene3D" id="2.10.109.10">
    <property type="entry name" value="Umud Fragment, subunit A"/>
    <property type="match status" value="1"/>
</dbReference>
<dbReference type="InterPro" id="IPR000223">
    <property type="entry name" value="Pept_S26A_signal_pept_1"/>
</dbReference>
<dbReference type="InterPro" id="IPR036286">
    <property type="entry name" value="LexA/Signal_pep-like_sf"/>
</dbReference>
<proteinExistence type="inferred from homology"/>
<evidence type="ECO:0000256" key="6">
    <source>
        <dbReference type="ARBA" id="ARBA00022801"/>
    </source>
</evidence>
<evidence type="ECO:0000256" key="5">
    <source>
        <dbReference type="ARBA" id="ARBA00022670"/>
    </source>
</evidence>
<evidence type="ECO:0000256" key="7">
    <source>
        <dbReference type="PIRSR" id="PIRSR600223-1"/>
    </source>
</evidence>
<dbReference type="PANTHER" id="PTHR43390:SF1">
    <property type="entry name" value="CHLOROPLAST PROCESSING PEPTIDASE"/>
    <property type="match status" value="1"/>
</dbReference>
<gene>
    <name evidence="10" type="primary">lepB</name>
    <name evidence="10" type="ORF">GX355_01070</name>
</gene>
<protein>
    <recommendedName>
        <fullName evidence="4 8">Signal peptidase I</fullName>
        <ecNumber evidence="4 8">3.4.21.89</ecNumber>
    </recommendedName>
</protein>
<accession>A0A7X8C1R6</accession>
<dbReference type="PROSITE" id="PS00761">
    <property type="entry name" value="SPASE_I_3"/>
    <property type="match status" value="1"/>
</dbReference>
<dbReference type="InterPro" id="IPR019758">
    <property type="entry name" value="Pept_S26A_signal_pept_1_CS"/>
</dbReference>
<dbReference type="PRINTS" id="PR00727">
    <property type="entry name" value="LEADERPTASE"/>
</dbReference>
<dbReference type="PROSITE" id="PS00501">
    <property type="entry name" value="SPASE_I_1"/>
    <property type="match status" value="1"/>
</dbReference>
<dbReference type="GO" id="GO:0006465">
    <property type="term" value="P:signal peptide processing"/>
    <property type="evidence" value="ECO:0007669"/>
    <property type="project" value="InterPro"/>
</dbReference>
<name>A0A7X8C1R6_9LACT</name>
<evidence type="ECO:0000256" key="8">
    <source>
        <dbReference type="RuleBase" id="RU362042"/>
    </source>
</evidence>
<feature type="active site" evidence="7">
    <location>
        <position position="26"/>
    </location>
</feature>
<organism evidence="10 11">
    <name type="scientific">Globicatella sulfidifaciens</name>
    <dbReference type="NCBI Taxonomy" id="136093"/>
    <lineage>
        <taxon>Bacteria</taxon>
        <taxon>Bacillati</taxon>
        <taxon>Bacillota</taxon>
        <taxon>Bacilli</taxon>
        <taxon>Lactobacillales</taxon>
        <taxon>Aerococcaceae</taxon>
        <taxon>Globicatella</taxon>
    </lineage>
</organism>
<evidence type="ECO:0000256" key="4">
    <source>
        <dbReference type="ARBA" id="ARBA00013208"/>
    </source>
</evidence>
<evidence type="ECO:0000313" key="11">
    <source>
        <dbReference type="Proteomes" id="UP000541058"/>
    </source>
</evidence>
<evidence type="ECO:0000256" key="2">
    <source>
        <dbReference type="ARBA" id="ARBA00004401"/>
    </source>
</evidence>
<sequence length="143" mass="16762">MSYFLLIFCISSLIFKKILVKISGNSMAPTFHSGDIVLSKPIRKIRRYDIVIFKRKEKLFIKRVIGLPDESLRLSPKGVEINQRILYEPYLTEANRYYLRRPMECVIPNDSYFVLGDNRRSSVDSRTLGVIKREEIIVKIFSK</sequence>
<dbReference type="InterPro" id="IPR019533">
    <property type="entry name" value="Peptidase_S26"/>
</dbReference>
<keyword evidence="5 8" id="KW-0645">Protease</keyword>
<evidence type="ECO:0000256" key="1">
    <source>
        <dbReference type="ARBA" id="ARBA00000677"/>
    </source>
</evidence>
<dbReference type="Proteomes" id="UP000541058">
    <property type="component" value="Unassembled WGS sequence"/>
</dbReference>
<evidence type="ECO:0000313" key="10">
    <source>
        <dbReference type="EMBL" id="NLJ17432.1"/>
    </source>
</evidence>
<comment type="similarity">
    <text evidence="3 8">Belongs to the peptidase S26 family.</text>
</comment>
<dbReference type="GO" id="GO:0009003">
    <property type="term" value="F:signal peptidase activity"/>
    <property type="evidence" value="ECO:0007669"/>
    <property type="project" value="UniProtKB-EC"/>
</dbReference>
<feature type="active site" evidence="7">
    <location>
        <position position="62"/>
    </location>
</feature>
<dbReference type="SUPFAM" id="SSF51306">
    <property type="entry name" value="LexA/Signal peptidase"/>
    <property type="match status" value="1"/>
</dbReference>
<dbReference type="InterPro" id="IPR019756">
    <property type="entry name" value="Pept_S26A_signal_pept_1_Ser-AS"/>
</dbReference>
<dbReference type="EC" id="3.4.21.89" evidence="4 8"/>
<dbReference type="PANTHER" id="PTHR43390">
    <property type="entry name" value="SIGNAL PEPTIDASE I"/>
    <property type="match status" value="1"/>
</dbReference>
<dbReference type="CDD" id="cd06530">
    <property type="entry name" value="S26_SPase_I"/>
    <property type="match status" value="1"/>
</dbReference>
<comment type="caution">
    <text evidence="10">The sequence shown here is derived from an EMBL/GenBank/DDBJ whole genome shotgun (WGS) entry which is preliminary data.</text>
</comment>
<dbReference type="Pfam" id="PF10502">
    <property type="entry name" value="Peptidase_S26"/>
    <property type="match status" value="1"/>
</dbReference>
<dbReference type="EMBL" id="JAAYSM010000031">
    <property type="protein sequence ID" value="NLJ17432.1"/>
    <property type="molecule type" value="Genomic_DNA"/>
</dbReference>
<comment type="catalytic activity">
    <reaction evidence="1 8">
        <text>Cleavage of hydrophobic, N-terminal signal or leader sequences from secreted and periplasmic proteins.</text>
        <dbReference type="EC" id="3.4.21.89"/>
    </reaction>
</comment>
<feature type="domain" description="Peptidase S26" evidence="9">
    <location>
        <begin position="4"/>
        <end position="139"/>
    </location>
</feature>
<dbReference type="GO" id="GO:0004252">
    <property type="term" value="F:serine-type endopeptidase activity"/>
    <property type="evidence" value="ECO:0007669"/>
    <property type="project" value="InterPro"/>
</dbReference>
<keyword evidence="6 8" id="KW-0378">Hydrolase</keyword>